<name>A0A2T0LNN6_9ACTN</name>
<dbReference type="EMBL" id="PVNG01000050">
    <property type="protein sequence ID" value="PRX44798.1"/>
    <property type="molecule type" value="Genomic_DNA"/>
</dbReference>
<proteinExistence type="predicted"/>
<sequence length="180" mass="18981">MGGSPVKVSATGGLVRASADTVPYDLVLKAVAKQLKEASIGLEFLTGEVQGSHDPSGVVFSVLAALSGSTVISLDRIEVYGGVTKAATGREKWQKWPAEWREQGLEPYPRAVIIQESCIRRPGGRAAGRLLQVELQPGRRMTPVVCPGSGPRAGSVTAAACGDRTDTPGDRCHRAFEGVR</sequence>
<gene>
    <name evidence="1" type="ORF">B0I32_15011</name>
</gene>
<accession>A0A2T0LNN6</accession>
<keyword evidence="2" id="KW-1185">Reference proteome</keyword>
<dbReference type="Proteomes" id="UP000238312">
    <property type="component" value="Unassembled WGS sequence"/>
</dbReference>
<evidence type="ECO:0000313" key="1">
    <source>
        <dbReference type="EMBL" id="PRX44798.1"/>
    </source>
</evidence>
<evidence type="ECO:0000313" key="2">
    <source>
        <dbReference type="Proteomes" id="UP000238312"/>
    </source>
</evidence>
<protein>
    <submittedName>
        <fullName evidence="1">Uncharacterized protein</fullName>
    </submittedName>
</protein>
<reference evidence="1 2" key="1">
    <citation type="submission" date="2018-03" db="EMBL/GenBank/DDBJ databases">
        <title>Genomic Encyclopedia of Type Strains, Phase III (KMG-III): the genomes of soil and plant-associated and newly described type strains.</title>
        <authorList>
            <person name="Whitman W."/>
        </authorList>
    </citation>
    <scope>NUCLEOTIDE SEQUENCE [LARGE SCALE GENOMIC DNA]</scope>
    <source>
        <strain evidence="1 2">CGMCC 4.7104</strain>
    </source>
</reference>
<comment type="caution">
    <text evidence="1">The sequence shown here is derived from an EMBL/GenBank/DDBJ whole genome shotgun (WGS) entry which is preliminary data.</text>
</comment>
<organism evidence="1 2">
    <name type="scientific">Nonomuraea fuscirosea</name>
    <dbReference type="NCBI Taxonomy" id="1291556"/>
    <lineage>
        <taxon>Bacteria</taxon>
        <taxon>Bacillati</taxon>
        <taxon>Actinomycetota</taxon>
        <taxon>Actinomycetes</taxon>
        <taxon>Streptosporangiales</taxon>
        <taxon>Streptosporangiaceae</taxon>
        <taxon>Nonomuraea</taxon>
    </lineage>
</organism>
<dbReference type="AlphaFoldDB" id="A0A2T0LNN6"/>